<reference evidence="2 3" key="1">
    <citation type="submission" date="2023-07" db="EMBL/GenBank/DDBJ databases">
        <title>Genomic Encyclopedia of Type Strains, Phase IV (KMG-IV): sequencing the most valuable type-strain genomes for metagenomic binning, comparative biology and taxonomic classification.</title>
        <authorList>
            <person name="Goeker M."/>
        </authorList>
    </citation>
    <scope>NUCLEOTIDE SEQUENCE [LARGE SCALE GENOMIC DNA]</scope>
    <source>
        <strain evidence="2 3">B1-1</strain>
    </source>
</reference>
<accession>A0ABU0M7J1</accession>
<dbReference type="RefSeq" id="WP_266278965.1">
    <property type="nucleotide sequence ID" value="NZ_JAPKNF010000001.1"/>
</dbReference>
<proteinExistence type="predicted"/>
<feature type="signal peptide" evidence="1">
    <location>
        <begin position="1"/>
        <end position="19"/>
    </location>
</feature>
<dbReference type="Proteomes" id="UP001223743">
    <property type="component" value="Unassembled WGS sequence"/>
</dbReference>
<organism evidence="2 3">
    <name type="scientific">Kaistia geumhonensis</name>
    <dbReference type="NCBI Taxonomy" id="410839"/>
    <lineage>
        <taxon>Bacteria</taxon>
        <taxon>Pseudomonadati</taxon>
        <taxon>Pseudomonadota</taxon>
        <taxon>Alphaproteobacteria</taxon>
        <taxon>Hyphomicrobiales</taxon>
        <taxon>Kaistiaceae</taxon>
        <taxon>Kaistia</taxon>
    </lineage>
</organism>
<dbReference type="EMBL" id="JAUSWJ010000001">
    <property type="protein sequence ID" value="MDQ0516939.1"/>
    <property type="molecule type" value="Genomic_DNA"/>
</dbReference>
<dbReference type="PROSITE" id="PS51257">
    <property type="entry name" value="PROKAR_LIPOPROTEIN"/>
    <property type="match status" value="1"/>
</dbReference>
<feature type="chain" id="PRO_5045881515" evidence="1">
    <location>
        <begin position="20"/>
        <end position="44"/>
    </location>
</feature>
<evidence type="ECO:0000256" key="1">
    <source>
        <dbReference type="SAM" id="SignalP"/>
    </source>
</evidence>
<comment type="caution">
    <text evidence="2">The sequence shown here is derived from an EMBL/GenBank/DDBJ whole genome shotgun (WGS) entry which is preliminary data.</text>
</comment>
<sequence>MTFRSAATALVLVAVATLAGCANTVTGVATDVKQTGNAVERAVQ</sequence>
<protein>
    <submittedName>
        <fullName evidence="2">Small secreted protein</fullName>
    </submittedName>
</protein>
<keyword evidence="3" id="KW-1185">Reference proteome</keyword>
<gene>
    <name evidence="2" type="ORF">QO015_002552</name>
</gene>
<name>A0ABU0M7J1_9HYPH</name>
<keyword evidence="1" id="KW-0732">Signal</keyword>
<evidence type="ECO:0000313" key="2">
    <source>
        <dbReference type="EMBL" id="MDQ0516939.1"/>
    </source>
</evidence>
<evidence type="ECO:0000313" key="3">
    <source>
        <dbReference type="Proteomes" id="UP001223743"/>
    </source>
</evidence>